<evidence type="ECO:0000259" key="2">
    <source>
        <dbReference type="Pfam" id="PF13369"/>
    </source>
</evidence>
<feature type="domain" description="F-box" evidence="1">
    <location>
        <begin position="6"/>
        <end position="52"/>
    </location>
</feature>
<dbReference type="InterPro" id="IPR001810">
    <property type="entry name" value="F-box_dom"/>
</dbReference>
<organism evidence="3 4">
    <name type="scientific">Dinoponera quadriceps</name>
    <name type="common">South American ant</name>
    <dbReference type="NCBI Taxonomy" id="609295"/>
    <lineage>
        <taxon>Eukaryota</taxon>
        <taxon>Metazoa</taxon>
        <taxon>Ecdysozoa</taxon>
        <taxon>Arthropoda</taxon>
        <taxon>Hexapoda</taxon>
        <taxon>Insecta</taxon>
        <taxon>Pterygota</taxon>
        <taxon>Neoptera</taxon>
        <taxon>Endopterygota</taxon>
        <taxon>Hymenoptera</taxon>
        <taxon>Apocrita</taxon>
        <taxon>Aculeata</taxon>
        <taxon>Formicoidea</taxon>
        <taxon>Formicidae</taxon>
        <taxon>Ponerinae</taxon>
        <taxon>Ponerini</taxon>
        <taxon>Dinoponera</taxon>
    </lineage>
</organism>
<dbReference type="Proteomes" id="UP000515204">
    <property type="component" value="Unplaced"/>
</dbReference>
<proteinExistence type="predicted"/>
<evidence type="ECO:0000259" key="1">
    <source>
        <dbReference type="Pfam" id="PF12937"/>
    </source>
</evidence>
<dbReference type="KEGG" id="dqu:106749891"/>
<evidence type="ECO:0000313" key="4">
    <source>
        <dbReference type="RefSeq" id="XP_014485292.1"/>
    </source>
</evidence>
<feature type="domain" description="Protein SirB1 N-terminal" evidence="2">
    <location>
        <begin position="237"/>
        <end position="398"/>
    </location>
</feature>
<keyword evidence="3" id="KW-1185">Reference proteome</keyword>
<dbReference type="AlphaFoldDB" id="A0A6P3Y5B6"/>
<dbReference type="PANTHER" id="PTHR31350">
    <property type="entry name" value="SI:DKEY-261L7.2"/>
    <property type="match status" value="1"/>
</dbReference>
<protein>
    <submittedName>
        <fullName evidence="4">F-box only protein 21-like</fullName>
    </submittedName>
</protein>
<gene>
    <name evidence="4" type="primary">LOC106749891</name>
</gene>
<accession>A0A6P3Y5B6</accession>
<name>A0A6P3Y5B6_DINQU</name>
<dbReference type="GeneID" id="106749891"/>
<dbReference type="OrthoDB" id="7544578at2759"/>
<dbReference type="SUPFAM" id="SSF81383">
    <property type="entry name" value="F-box domain"/>
    <property type="match status" value="1"/>
</dbReference>
<dbReference type="PANTHER" id="PTHR31350:SF21">
    <property type="entry name" value="F-BOX ONLY PROTEIN 21"/>
    <property type="match status" value="1"/>
</dbReference>
<dbReference type="InterPro" id="IPR036047">
    <property type="entry name" value="F-box-like_dom_sf"/>
</dbReference>
<dbReference type="RefSeq" id="XP_014485292.1">
    <property type="nucleotide sequence ID" value="XM_014629806.1"/>
</dbReference>
<dbReference type="Pfam" id="PF12937">
    <property type="entry name" value="F-box-like"/>
    <property type="match status" value="1"/>
</dbReference>
<sequence length="618" mass="73064">MANVTRLPDDVICLILENENISIKDVANFSLTCKLFYTTINKNNALWRCKFFQRWPALKTVCNQHWCDGHRRIKKEIKERLKCRQKLLNYFSRLYDRSYYKGDLSFKDMLNFKRVFCMEDGDTYPLEYYYLEDEVNEILRGNEWDRHTNLRHKYYAQKVSMYLKECQLRKKWQRFTSQPAAQQISEWTATFMAEWCKPQEHVSYSYIVASLDNIAQQALKVLQEKYPNHSIFLVSTEQLFYWKTNMNNDNQWNKTETKQILEAICRVMFHNLGFRVFNDSERTSSSYKNFIDNVLEDKCGDVLMLTIIFESVARRLGVPCDYFTFSSYFSLVWRDRCDTTKAESESYYYIDIFSNGTILSRAGCPRSYSDTSYYITCPVKNCMVPKPTPAQLIARLLNYVHMAGEVNDRKKAERNRLIQELRHMVNPEDLEGVSWLIGIYSTCRMDLSDIEMSLKKVQDTETNPLETRSGAKMVLDKLSLARRTIPPYVIVPKKRSKYVNYAVGMIVEFDDYTSEPTCTGVITGWGRDGAIFCDEEDSNKQTTILYYEVFFSGNKNFSLPQVCIKPAKKPTWIDHREIGRYFSHFEGTHYMPNQKLLEEYPDDLEVLREYCKRYHKRS</sequence>
<reference evidence="4" key="1">
    <citation type="submission" date="2025-08" db="UniProtKB">
        <authorList>
            <consortium name="RefSeq"/>
        </authorList>
    </citation>
    <scope>IDENTIFICATION</scope>
</reference>
<dbReference type="Pfam" id="PF13369">
    <property type="entry name" value="Transglut_core2"/>
    <property type="match status" value="1"/>
</dbReference>
<evidence type="ECO:0000313" key="3">
    <source>
        <dbReference type="Proteomes" id="UP000515204"/>
    </source>
</evidence>
<dbReference type="InterPro" id="IPR032698">
    <property type="entry name" value="SirB1_N"/>
</dbReference>